<evidence type="ECO:0000313" key="3">
    <source>
        <dbReference type="Proteomes" id="UP000053676"/>
    </source>
</evidence>
<dbReference type="KEGG" id="nai:NECAME_06258"/>
<dbReference type="EMBL" id="KI657676">
    <property type="protein sequence ID" value="ETN85745.1"/>
    <property type="molecule type" value="Genomic_DNA"/>
</dbReference>
<dbReference type="AlphaFoldDB" id="W2TUH4"/>
<keyword evidence="3" id="KW-1185">Reference proteome</keyword>
<feature type="chain" id="PRO_5004826347" description="Secreted protein" evidence="1">
    <location>
        <begin position="21"/>
        <end position="68"/>
    </location>
</feature>
<evidence type="ECO:0000313" key="2">
    <source>
        <dbReference type="EMBL" id="ETN85745.1"/>
    </source>
</evidence>
<proteinExistence type="predicted"/>
<name>W2TUH4_NECAM</name>
<sequence>MRRSSILFVLIAIATFRAEASHYHHNLHGHRLTAPPSSSFPPWWVFRMSKTILLCSIHEHLDEAAHSF</sequence>
<feature type="signal peptide" evidence="1">
    <location>
        <begin position="1"/>
        <end position="20"/>
    </location>
</feature>
<dbReference type="Proteomes" id="UP000053676">
    <property type="component" value="Unassembled WGS sequence"/>
</dbReference>
<gene>
    <name evidence="2" type="ORF">NECAME_06258</name>
</gene>
<evidence type="ECO:0000256" key="1">
    <source>
        <dbReference type="SAM" id="SignalP"/>
    </source>
</evidence>
<accession>W2TUH4</accession>
<keyword evidence="1" id="KW-0732">Signal</keyword>
<reference evidence="3" key="1">
    <citation type="journal article" date="2014" name="Nat. Genet.">
        <title>Genome of the human hookworm Necator americanus.</title>
        <authorList>
            <person name="Tang Y.T."/>
            <person name="Gao X."/>
            <person name="Rosa B.A."/>
            <person name="Abubucker S."/>
            <person name="Hallsworth-Pepin K."/>
            <person name="Martin J."/>
            <person name="Tyagi R."/>
            <person name="Heizer E."/>
            <person name="Zhang X."/>
            <person name="Bhonagiri-Palsikar V."/>
            <person name="Minx P."/>
            <person name="Warren W.C."/>
            <person name="Wang Q."/>
            <person name="Zhan B."/>
            <person name="Hotez P.J."/>
            <person name="Sternberg P.W."/>
            <person name="Dougall A."/>
            <person name="Gaze S.T."/>
            <person name="Mulvenna J."/>
            <person name="Sotillo J."/>
            <person name="Ranganathan S."/>
            <person name="Rabelo E.M."/>
            <person name="Wilson R.K."/>
            <person name="Felgner P.L."/>
            <person name="Bethony J."/>
            <person name="Hawdon J.M."/>
            <person name="Gasser R.B."/>
            <person name="Loukas A."/>
            <person name="Mitreva M."/>
        </authorList>
    </citation>
    <scope>NUCLEOTIDE SEQUENCE [LARGE SCALE GENOMIC DNA]</scope>
</reference>
<organism evidence="2 3">
    <name type="scientific">Necator americanus</name>
    <name type="common">Human hookworm</name>
    <dbReference type="NCBI Taxonomy" id="51031"/>
    <lineage>
        <taxon>Eukaryota</taxon>
        <taxon>Metazoa</taxon>
        <taxon>Ecdysozoa</taxon>
        <taxon>Nematoda</taxon>
        <taxon>Chromadorea</taxon>
        <taxon>Rhabditida</taxon>
        <taxon>Rhabditina</taxon>
        <taxon>Rhabditomorpha</taxon>
        <taxon>Strongyloidea</taxon>
        <taxon>Ancylostomatidae</taxon>
        <taxon>Bunostominae</taxon>
        <taxon>Necator</taxon>
    </lineage>
</organism>
<protein>
    <recommendedName>
        <fullName evidence="4">Secreted protein</fullName>
    </recommendedName>
</protein>
<evidence type="ECO:0008006" key="4">
    <source>
        <dbReference type="Google" id="ProtNLM"/>
    </source>
</evidence>